<dbReference type="AlphaFoldDB" id="A0A9Q8W9M6"/>
<dbReference type="GeneID" id="73351219"/>
<dbReference type="Proteomes" id="UP000830671">
    <property type="component" value="Chromosome 10"/>
</dbReference>
<evidence type="ECO:0000313" key="2">
    <source>
        <dbReference type="Proteomes" id="UP000830671"/>
    </source>
</evidence>
<gene>
    <name evidence="1" type="ORF">CLUP02_17296</name>
</gene>
<proteinExistence type="predicted"/>
<sequence>MAMSIVNQALNGSKRCELVKTAVGGAGHGGSWLHYLIRGRQHLSNQLRRSAWLIGSPRVRNSTLRKISPARFHYAVRTYKLRRGWRAANRTFSRSHRLLLAHISHRSVNVWTAEYGYLEQCTLTDHKSPSLQVSTSYGYGTISIKGNSCDTMPLLWRGVFYLTRKSCPTAHALAISKLPALSPSSPCPPVLQKTFAKVLGERLAGMHEIRLDATRCDPEKLFHHTQLYQDHALRIHAIGRKQSHCTYSTSVAPFNVDLALPCRLEVLTRRVEQTSAASPRLLPMYEPTYTVYACVPPYYAAEKESNCCETLATDRSYPRVCRVSPLTLSPFSFTPSYLTSAGHSPAGAHSHLLGDEGDPWENLAG</sequence>
<dbReference type="KEGG" id="clup:CLUP02_17296"/>
<organism evidence="1 2">
    <name type="scientific">Colletotrichum lupini</name>
    <dbReference type="NCBI Taxonomy" id="145971"/>
    <lineage>
        <taxon>Eukaryota</taxon>
        <taxon>Fungi</taxon>
        <taxon>Dikarya</taxon>
        <taxon>Ascomycota</taxon>
        <taxon>Pezizomycotina</taxon>
        <taxon>Sordariomycetes</taxon>
        <taxon>Hypocreomycetidae</taxon>
        <taxon>Glomerellales</taxon>
        <taxon>Glomerellaceae</taxon>
        <taxon>Colletotrichum</taxon>
        <taxon>Colletotrichum acutatum species complex</taxon>
    </lineage>
</organism>
<keyword evidence="2" id="KW-1185">Reference proteome</keyword>
<evidence type="ECO:0000313" key="1">
    <source>
        <dbReference type="EMBL" id="UQC75788.1"/>
    </source>
</evidence>
<name>A0A9Q8W9M6_9PEZI</name>
<dbReference type="RefSeq" id="XP_049137433.1">
    <property type="nucleotide sequence ID" value="XM_049296209.1"/>
</dbReference>
<protein>
    <submittedName>
        <fullName evidence="1">Uncharacterized protein</fullName>
    </submittedName>
</protein>
<dbReference type="EMBL" id="CP019472">
    <property type="protein sequence ID" value="UQC75788.1"/>
    <property type="molecule type" value="Genomic_DNA"/>
</dbReference>
<reference evidence="1" key="1">
    <citation type="journal article" date="2021" name="Mol. Plant Microbe Interact.">
        <title>Complete Genome Sequence of the Plant-Pathogenic Fungus Colletotrichum lupini.</title>
        <authorList>
            <person name="Baroncelli R."/>
            <person name="Pensec F."/>
            <person name="Da Lio D."/>
            <person name="Boufleur T."/>
            <person name="Vicente I."/>
            <person name="Sarrocco S."/>
            <person name="Picot A."/>
            <person name="Baraldi E."/>
            <person name="Sukno S."/>
            <person name="Thon M."/>
            <person name="Le Floch G."/>
        </authorList>
    </citation>
    <scope>NUCLEOTIDE SEQUENCE</scope>
    <source>
        <strain evidence="1">IMI 504893</strain>
    </source>
</reference>
<accession>A0A9Q8W9M6</accession>